<protein>
    <submittedName>
        <fullName evidence="1">Uncharacterized protein</fullName>
    </submittedName>
</protein>
<comment type="caution">
    <text evidence="1">The sequence shown here is derived from an EMBL/GenBank/DDBJ whole genome shotgun (WGS) entry which is preliminary data.</text>
</comment>
<dbReference type="EMBL" id="JAYWMA010000007">
    <property type="protein sequence ID" value="MEX3528876.1"/>
    <property type="molecule type" value="Genomic_DNA"/>
</dbReference>
<reference evidence="1 2" key="1">
    <citation type="journal article" date="2024" name="Fungal Genet. Biol.">
        <title>The porcine skin microbiome exhibits broad fungal antagonism.</title>
        <authorList>
            <person name="De La Cruz K.F."/>
            <person name="Townsend E.C."/>
            <person name="Alex Cheong J.Z."/>
            <person name="Salamzade R."/>
            <person name="Liu A."/>
            <person name="Sandstrom S."/>
            <person name="Davila E."/>
            <person name="Huang L."/>
            <person name="Xu K.H."/>
            <person name="Wu S.Y."/>
            <person name="Meudt J.J."/>
            <person name="Shanmuganayagam D."/>
            <person name="Gibson A.L.F."/>
            <person name="Kalan L.R."/>
        </authorList>
    </citation>
    <scope>NUCLEOTIDE SEQUENCE [LARGE SCALE GENOMIC DNA]</scope>
    <source>
        <strain evidence="1 2">LK2569</strain>
    </source>
</reference>
<dbReference type="RefSeq" id="WP_368522520.1">
    <property type="nucleotide sequence ID" value="NZ_JAYWMA010000007.1"/>
</dbReference>
<keyword evidence="2" id="KW-1185">Reference proteome</keyword>
<dbReference type="Proteomes" id="UP001558353">
    <property type="component" value="Unassembled WGS sequence"/>
</dbReference>
<name>A0ABV3UX62_9CORY</name>
<proteinExistence type="predicted"/>
<organism evidence="1 2">
    <name type="scientific">Corynebacterium xerosis</name>
    <dbReference type="NCBI Taxonomy" id="1725"/>
    <lineage>
        <taxon>Bacteria</taxon>
        <taxon>Bacillati</taxon>
        <taxon>Actinomycetota</taxon>
        <taxon>Actinomycetes</taxon>
        <taxon>Mycobacteriales</taxon>
        <taxon>Corynebacteriaceae</taxon>
        <taxon>Corynebacterium</taxon>
    </lineage>
</organism>
<evidence type="ECO:0000313" key="2">
    <source>
        <dbReference type="Proteomes" id="UP001558353"/>
    </source>
</evidence>
<sequence length="130" mass="14550">MALIISRRSSYCPNFATAPIIAFGLDGAVPEGYDVEAIFYELVHPVSKPPICAGGDSRWSYAIVADHEAIEEVIFKHELSRKQLLDQISERVGVLGQVVEANDEVLARRSQWIDDELSKIIDLAQQIRLR</sequence>
<evidence type="ECO:0000313" key="1">
    <source>
        <dbReference type="EMBL" id="MEX3528876.1"/>
    </source>
</evidence>
<accession>A0ABV3UX62</accession>
<gene>
    <name evidence="1" type="ORF">VVR64_07335</name>
</gene>